<dbReference type="EMBL" id="JBHLZF010000002">
    <property type="protein sequence ID" value="MFB9897611.1"/>
    <property type="molecule type" value="Genomic_DNA"/>
</dbReference>
<reference evidence="2 3" key="1">
    <citation type="submission" date="2024-09" db="EMBL/GenBank/DDBJ databases">
        <authorList>
            <person name="Sun Q."/>
            <person name="Mori K."/>
        </authorList>
    </citation>
    <scope>NUCLEOTIDE SEQUENCE [LARGE SCALE GENOMIC DNA]</scope>
    <source>
        <strain evidence="2 3">ATCC 51272</strain>
    </source>
</reference>
<keyword evidence="1" id="KW-0732">Signal</keyword>
<feature type="signal peptide" evidence="1">
    <location>
        <begin position="1"/>
        <end position="22"/>
    </location>
</feature>
<gene>
    <name evidence="2" type="ORF">ACFFK8_07325</name>
</gene>
<dbReference type="InterPro" id="IPR026906">
    <property type="entry name" value="LRR_5"/>
</dbReference>
<dbReference type="InterPro" id="IPR053139">
    <property type="entry name" value="Surface_bspA-like"/>
</dbReference>
<comment type="caution">
    <text evidence="2">The sequence shown here is derived from an EMBL/GenBank/DDBJ whole genome shotgun (WGS) entry which is preliminary data.</text>
</comment>
<dbReference type="InterPro" id="IPR032675">
    <property type="entry name" value="LRR_dom_sf"/>
</dbReference>
<protein>
    <submittedName>
        <fullName evidence="2">Leucine-rich repeat protein</fullName>
    </submittedName>
</protein>
<dbReference type="RefSeq" id="WP_027952301.1">
    <property type="nucleotide sequence ID" value="NZ_JADU01000016.1"/>
</dbReference>
<dbReference type="Proteomes" id="UP001589688">
    <property type="component" value="Unassembled WGS sequence"/>
</dbReference>
<accession>A0ABV5ZJR5</accession>
<dbReference type="PANTHER" id="PTHR45661:SF3">
    <property type="entry name" value="IG-LIKE DOMAIN-CONTAINING PROTEIN"/>
    <property type="match status" value="1"/>
</dbReference>
<dbReference type="Gene3D" id="3.80.10.10">
    <property type="entry name" value="Ribonuclease Inhibitor"/>
    <property type="match status" value="5"/>
</dbReference>
<sequence>MKQAKQLLLSLLFVAFPAQLLAYTLNEIVRNDGIIYQVIDVGANKLSFVGVEDNVSGPVTIPATWSDGKGVTFTVTKVGGNETFYCRNITAVTLPEGITEIAYSSFRSAYLTALNIPASVTKIADNVFYRVNKMPWITVDPGNTSFSDDGHGALYTNDKTELFAVPSNPDNLSPDGTYTVNTAVKTIHSAVFINTNGMKKMVLPPNLQHARTTYPSFSQTNSLEAYGIAPGGLTPYTVDAGVLFLNQALVQYPRNKPTKDYVVPNGITEITGRAIDMAQKMESIVMNQVTKLGENSINACPILKTVTLPKDLQIPGTVGAISSCVQIKEYKTAPGCVNFIAEDGVVYSKPNKELLYFFPPAKPIADGNYAIPSFVKTVGDFAFSSNRYIKHLTIPGNVEIIKKQAFGGFSELLTVTFEEPSSTSTIGSGAFGWNPKLQEVTLPSTLTELNLIFTDCKALETINIAANSKLKTIKKGVLQTVSNLKHFNFLGACDLETIEDGAFQDLKFLESFAFPKGVKTIGTNAFQRCERMKTATFDDDAVITTIKAGALADCGLTAISIPNSVKTLEKEAFRGCAALTEVNLSKNVESISSETFKYCENLTDINVHKENTKYSSIDGYLLSKDKLTLILFPHGKANGHFTLLPPSITMIGDYAFYECTGLKNVVIPNKVASIGERAFSLCKNLNTITFLCDLMIDPANINQEDNKRSFDNGSSGTTNMPANIDIYVRKNLLGNYNASTFYQQFKSRNTSFTENHLEYMPVSDNSVDLLDVRSTDNTFIVPETVTHAGKTYSVNLIGDYAFQNTTNAVQEVVVKKNVEYIGAKAFKTDINANTSTIKNVFFLASNPTKQMLSTTRFELDETNENYNEFAPTTKIYVKKSALPTYQTQWHKQVYDLGTHGYQESQFNFTGQLSYRIPGIEITHKYGSFAREFDTDLSVYKTEKGNGDMGAFVAKVGEVKEGPGDYGNATYMVKMTSVDMNGGYTGSYGYVPAFTGVLLKVLDLEATPADFYYAIGEHDDVTYNVTNDIMHGITVNSQTVAASMTDPIYVMSKNSGIFKRRTSPLPNFPVHKAYAKIPGVPAGAKIQFITGDEELTPTGIEVADGLDTKQDEDAACYNLYGQRIEKPTRGVYIHQGKKIIVK</sequence>
<evidence type="ECO:0000313" key="2">
    <source>
        <dbReference type="EMBL" id="MFB9897611.1"/>
    </source>
</evidence>
<dbReference type="Pfam" id="PF13306">
    <property type="entry name" value="LRR_5"/>
    <property type="match status" value="5"/>
</dbReference>
<keyword evidence="3" id="KW-1185">Reference proteome</keyword>
<organism evidence="2 3">
    <name type="scientific">Hallella seregens ATCC 51272</name>
    <dbReference type="NCBI Taxonomy" id="1336250"/>
    <lineage>
        <taxon>Bacteria</taxon>
        <taxon>Pseudomonadati</taxon>
        <taxon>Bacteroidota</taxon>
        <taxon>Bacteroidia</taxon>
        <taxon>Bacteroidales</taxon>
        <taxon>Prevotellaceae</taxon>
        <taxon>Hallella</taxon>
    </lineage>
</organism>
<proteinExistence type="predicted"/>
<evidence type="ECO:0000256" key="1">
    <source>
        <dbReference type="SAM" id="SignalP"/>
    </source>
</evidence>
<name>A0ABV5ZJR5_9BACT</name>
<evidence type="ECO:0000313" key="3">
    <source>
        <dbReference type="Proteomes" id="UP001589688"/>
    </source>
</evidence>
<dbReference type="PANTHER" id="PTHR45661">
    <property type="entry name" value="SURFACE ANTIGEN"/>
    <property type="match status" value="1"/>
</dbReference>
<feature type="chain" id="PRO_5046790665" evidence="1">
    <location>
        <begin position="23"/>
        <end position="1141"/>
    </location>
</feature>
<dbReference type="SUPFAM" id="SSF52058">
    <property type="entry name" value="L domain-like"/>
    <property type="match status" value="2"/>
</dbReference>